<feature type="chain" id="PRO_5040497206" evidence="3">
    <location>
        <begin position="18"/>
        <end position="285"/>
    </location>
</feature>
<protein>
    <submittedName>
        <fullName evidence="4">Uncharacterized protein</fullName>
    </submittedName>
</protein>
<dbReference type="InterPro" id="IPR051477">
    <property type="entry name" value="Expansin_CellWall"/>
</dbReference>
<accession>A0A9P6NHG4</accession>
<proteinExistence type="predicted"/>
<keyword evidence="1 3" id="KW-0732">Signal</keyword>
<dbReference type="PANTHER" id="PTHR31836:SF28">
    <property type="entry name" value="SRCR DOMAIN-CONTAINING PROTEIN-RELATED"/>
    <property type="match status" value="1"/>
</dbReference>
<evidence type="ECO:0000256" key="2">
    <source>
        <dbReference type="SAM" id="MobiDB-lite"/>
    </source>
</evidence>
<feature type="region of interest" description="Disordered" evidence="2">
    <location>
        <begin position="166"/>
        <end position="195"/>
    </location>
</feature>
<dbReference type="Gene3D" id="2.40.40.10">
    <property type="entry name" value="RlpA-like domain"/>
    <property type="match status" value="1"/>
</dbReference>
<evidence type="ECO:0000313" key="5">
    <source>
        <dbReference type="Proteomes" id="UP000886653"/>
    </source>
</evidence>
<evidence type="ECO:0000256" key="1">
    <source>
        <dbReference type="ARBA" id="ARBA00022729"/>
    </source>
</evidence>
<feature type="signal peptide" evidence="3">
    <location>
        <begin position="1"/>
        <end position="17"/>
    </location>
</feature>
<keyword evidence="5" id="KW-1185">Reference proteome</keyword>
<evidence type="ECO:0000313" key="4">
    <source>
        <dbReference type="EMBL" id="KAG0143671.1"/>
    </source>
</evidence>
<dbReference type="InterPro" id="IPR036908">
    <property type="entry name" value="RlpA-like_sf"/>
</dbReference>
<dbReference type="EMBL" id="MU167313">
    <property type="protein sequence ID" value="KAG0143671.1"/>
    <property type="molecule type" value="Genomic_DNA"/>
</dbReference>
<gene>
    <name evidence="4" type="ORF">CROQUDRAFT_660940</name>
</gene>
<dbReference type="OrthoDB" id="623670at2759"/>
<reference evidence="4" key="1">
    <citation type="submission" date="2013-11" db="EMBL/GenBank/DDBJ databases">
        <title>Genome sequence of the fusiform rust pathogen reveals effectors for host alternation and coevolution with pine.</title>
        <authorList>
            <consortium name="DOE Joint Genome Institute"/>
            <person name="Smith K."/>
            <person name="Pendleton A."/>
            <person name="Kubisiak T."/>
            <person name="Anderson C."/>
            <person name="Salamov A."/>
            <person name="Aerts A."/>
            <person name="Riley R."/>
            <person name="Clum A."/>
            <person name="Lindquist E."/>
            <person name="Ence D."/>
            <person name="Campbell M."/>
            <person name="Kronenberg Z."/>
            <person name="Feau N."/>
            <person name="Dhillon B."/>
            <person name="Hamelin R."/>
            <person name="Burleigh J."/>
            <person name="Smith J."/>
            <person name="Yandell M."/>
            <person name="Nelson C."/>
            <person name="Grigoriev I."/>
            <person name="Davis J."/>
        </authorList>
    </citation>
    <scope>NUCLEOTIDE SEQUENCE</scope>
    <source>
        <strain evidence="4">G11</strain>
    </source>
</reference>
<dbReference type="PANTHER" id="PTHR31836">
    <property type="match status" value="1"/>
</dbReference>
<dbReference type="SUPFAM" id="SSF50685">
    <property type="entry name" value="Barwin-like endoglucanases"/>
    <property type="match status" value="1"/>
</dbReference>
<name>A0A9P6NHG4_9BASI</name>
<sequence>MTLLNLLISFLSLTTLAYQSQSSQLSLQKRSINHQLSKRDGNFKGRATFYACGLGACGQTNTDSDFIVALNSAQYQANKWCGKTITISYGGKYHDAQIMDECPGCPEGGLDMSPALFKYFASEDAGVFYMSWSMKDGGGDSSYSKGTSSASTPTYTPPVVATITTPAYSDSSASTPSSTPKSDSKPMTVFPSVSSNTTVTNNTSIASVNSTKPLTTTTTTTTNVTLSGVAVSKGFIISNSTYGQVESTQAYDTGGNLDVVSQLVVCFGSLTTASASYAISSPGSA</sequence>
<evidence type="ECO:0000256" key="3">
    <source>
        <dbReference type="SAM" id="SignalP"/>
    </source>
</evidence>
<comment type="caution">
    <text evidence="4">The sequence shown here is derived from an EMBL/GenBank/DDBJ whole genome shotgun (WGS) entry which is preliminary data.</text>
</comment>
<dbReference type="Proteomes" id="UP000886653">
    <property type="component" value="Unassembled WGS sequence"/>
</dbReference>
<dbReference type="AlphaFoldDB" id="A0A9P6NHG4"/>
<dbReference type="CDD" id="cd22191">
    <property type="entry name" value="DPBB_RlpA_EXP_N-like"/>
    <property type="match status" value="1"/>
</dbReference>
<organism evidence="4 5">
    <name type="scientific">Cronartium quercuum f. sp. fusiforme G11</name>
    <dbReference type="NCBI Taxonomy" id="708437"/>
    <lineage>
        <taxon>Eukaryota</taxon>
        <taxon>Fungi</taxon>
        <taxon>Dikarya</taxon>
        <taxon>Basidiomycota</taxon>
        <taxon>Pucciniomycotina</taxon>
        <taxon>Pucciniomycetes</taxon>
        <taxon>Pucciniales</taxon>
        <taxon>Coleosporiaceae</taxon>
        <taxon>Cronartium</taxon>
    </lineage>
</organism>